<keyword evidence="1" id="KW-0812">Transmembrane</keyword>
<name>M6K4X0_9LEPT</name>
<evidence type="ECO:0000256" key="1">
    <source>
        <dbReference type="SAM" id="Phobius"/>
    </source>
</evidence>
<proteinExistence type="predicted"/>
<accession>M6K4X0</accession>
<keyword evidence="1" id="KW-1133">Transmembrane helix</keyword>
<dbReference type="Proteomes" id="UP000012106">
    <property type="component" value="Unassembled WGS sequence"/>
</dbReference>
<evidence type="ECO:0000313" key="3">
    <source>
        <dbReference type="Proteomes" id="UP000012106"/>
    </source>
</evidence>
<comment type="caution">
    <text evidence="2">The sequence shown here is derived from an EMBL/GenBank/DDBJ whole genome shotgun (WGS) entry which is preliminary data.</text>
</comment>
<gene>
    <name evidence="2" type="ORF">LEP1GSC063_1863</name>
</gene>
<feature type="transmembrane region" description="Helical" evidence="1">
    <location>
        <begin position="15"/>
        <end position="32"/>
    </location>
</feature>
<dbReference type="AlphaFoldDB" id="M6K4X0"/>
<dbReference type="EMBL" id="AHMU02000022">
    <property type="protein sequence ID" value="EMN22787.1"/>
    <property type="molecule type" value="Genomic_DNA"/>
</dbReference>
<keyword evidence="1" id="KW-0472">Membrane</keyword>
<protein>
    <submittedName>
        <fullName evidence="2">Uncharacterized protein</fullName>
    </submittedName>
</protein>
<evidence type="ECO:0000313" key="2">
    <source>
        <dbReference type="EMBL" id="EMN22787.1"/>
    </source>
</evidence>
<sequence>MKNIFYRSSQKSILIRYHIFNPTIFVILWNLYKIQRQRL</sequence>
<reference evidence="2 3" key="1">
    <citation type="submission" date="2013-01" db="EMBL/GenBank/DDBJ databases">
        <authorList>
            <person name="Harkins D.M."/>
            <person name="Durkin A.S."/>
            <person name="Brinkac L.M."/>
            <person name="Haft D.H."/>
            <person name="Selengut J.D."/>
            <person name="Sanka R."/>
            <person name="DePew J."/>
            <person name="Purushe J."/>
            <person name="Hartskeerl R.A."/>
            <person name="Ahmed A."/>
            <person name="van der Linden H."/>
            <person name="Goris M.G.A."/>
            <person name="Vinetz J.M."/>
            <person name="Sutton G.G."/>
            <person name="Nierman W.C."/>
            <person name="Fouts D.E."/>
        </authorList>
    </citation>
    <scope>NUCLEOTIDE SEQUENCE [LARGE SCALE GENOMIC DNA]</scope>
    <source>
        <strain evidence="2 3">MAVJ 401</strain>
    </source>
</reference>
<organism evidence="2 3">
    <name type="scientific">Leptospira santarosai serovar Arenal str. MAVJ 401</name>
    <dbReference type="NCBI Taxonomy" id="1049976"/>
    <lineage>
        <taxon>Bacteria</taxon>
        <taxon>Pseudomonadati</taxon>
        <taxon>Spirochaetota</taxon>
        <taxon>Spirochaetia</taxon>
        <taxon>Leptospirales</taxon>
        <taxon>Leptospiraceae</taxon>
        <taxon>Leptospira</taxon>
    </lineage>
</organism>